<evidence type="ECO:0000256" key="2">
    <source>
        <dbReference type="ARBA" id="ARBA00022692"/>
    </source>
</evidence>
<evidence type="ECO:0000313" key="8">
    <source>
        <dbReference type="Proteomes" id="UP000262195"/>
    </source>
</evidence>
<keyword evidence="5 6" id="KW-0472">Membrane</keyword>
<dbReference type="Proteomes" id="UP000262195">
    <property type="component" value="Unassembled WGS sequence"/>
</dbReference>
<proteinExistence type="predicted"/>
<feature type="transmembrane region" description="Helical" evidence="6">
    <location>
        <begin position="175"/>
        <end position="191"/>
    </location>
</feature>
<comment type="caution">
    <text evidence="7">The sequence shown here is derived from an EMBL/GenBank/DDBJ whole genome shotgun (WGS) entry which is preliminary data.</text>
</comment>
<dbReference type="PANTHER" id="PTHR30474:SF1">
    <property type="entry name" value="PEPTIDOGLYCAN GLYCOSYLTRANSFERASE MRDB"/>
    <property type="match status" value="1"/>
</dbReference>
<feature type="transmembrane region" description="Helical" evidence="6">
    <location>
        <begin position="294"/>
        <end position="312"/>
    </location>
</feature>
<evidence type="ECO:0000256" key="6">
    <source>
        <dbReference type="SAM" id="Phobius"/>
    </source>
</evidence>
<sequence length="395" mass="44405">MQRLNHFREKRDQRIDYGIILSVMLLALISILTILSTTYIQPDNGSLLPAIMQLVWYAVGIAAVIVIMLFDSEQLWKLAPVVYGIGLALLVLVLIFYDRATFESNGARSWFRIGSLSFQPSEIFKIALIIMLARVVTEHNLEHKDRTIHTDWVLFGKICLFTFPGLFLVIIQNDLGTTLVLLAIFVGILMMSGISWRILLPFFLSIVAIGAILIYIVVVDRELLLKIGFKNYQFARIDSWLNPYSDQSGDGFQLFQSMKAIGSGQLLGKGFGQSDVYVPVRESDMIFSTIGENFGFVGGCVLLLIYFILIYQMVRICFDTKNEFYAYIAAGVICMILFHIIENVGMSIGLLPLTGIPLPFISRGGSALVGNMMGIGLMMSMRYHYNSSMFEDNEL</sequence>
<feature type="transmembrane region" description="Helical" evidence="6">
    <location>
        <begin position="324"/>
        <end position="341"/>
    </location>
</feature>
<protein>
    <submittedName>
        <fullName evidence="7">Rod shape-determining protein RodA</fullName>
    </submittedName>
</protein>
<organism evidence="7 8">
    <name type="scientific">Bavariicoccus seileri</name>
    <dbReference type="NCBI Taxonomy" id="549685"/>
    <lineage>
        <taxon>Bacteria</taxon>
        <taxon>Bacillati</taxon>
        <taxon>Bacillota</taxon>
        <taxon>Bacilli</taxon>
        <taxon>Lactobacillales</taxon>
        <taxon>Enterococcaceae</taxon>
        <taxon>Bavariicoccus</taxon>
    </lineage>
</organism>
<evidence type="ECO:0000256" key="1">
    <source>
        <dbReference type="ARBA" id="ARBA00004141"/>
    </source>
</evidence>
<evidence type="ECO:0000256" key="3">
    <source>
        <dbReference type="ARBA" id="ARBA00022960"/>
    </source>
</evidence>
<name>A0A3D4S583_9ENTE</name>
<evidence type="ECO:0000256" key="4">
    <source>
        <dbReference type="ARBA" id="ARBA00022989"/>
    </source>
</evidence>
<keyword evidence="4 6" id="KW-1133">Transmembrane helix</keyword>
<dbReference type="GO" id="GO:0051301">
    <property type="term" value="P:cell division"/>
    <property type="evidence" value="ECO:0007669"/>
    <property type="project" value="InterPro"/>
</dbReference>
<dbReference type="EMBL" id="DQHO01000030">
    <property type="protein sequence ID" value="HCS93984.1"/>
    <property type="molecule type" value="Genomic_DNA"/>
</dbReference>
<keyword evidence="2 6" id="KW-0812">Transmembrane</keyword>
<dbReference type="GO" id="GO:0005886">
    <property type="term" value="C:plasma membrane"/>
    <property type="evidence" value="ECO:0007669"/>
    <property type="project" value="TreeGrafter"/>
</dbReference>
<dbReference type="GO" id="GO:0008360">
    <property type="term" value="P:regulation of cell shape"/>
    <property type="evidence" value="ECO:0007669"/>
    <property type="project" value="UniProtKB-KW"/>
</dbReference>
<feature type="transmembrane region" description="Helical" evidence="6">
    <location>
        <begin position="77"/>
        <end position="97"/>
    </location>
</feature>
<feature type="transmembrane region" description="Helical" evidence="6">
    <location>
        <begin position="148"/>
        <end position="169"/>
    </location>
</feature>
<feature type="transmembrane region" description="Helical" evidence="6">
    <location>
        <begin position="361"/>
        <end position="379"/>
    </location>
</feature>
<dbReference type="InterPro" id="IPR001182">
    <property type="entry name" value="FtsW/RodA"/>
</dbReference>
<feature type="transmembrane region" description="Helical" evidence="6">
    <location>
        <begin position="198"/>
        <end position="218"/>
    </location>
</feature>
<dbReference type="GO" id="GO:0032153">
    <property type="term" value="C:cell division site"/>
    <property type="evidence" value="ECO:0007669"/>
    <property type="project" value="TreeGrafter"/>
</dbReference>
<feature type="transmembrane region" description="Helical" evidence="6">
    <location>
        <begin position="46"/>
        <end position="70"/>
    </location>
</feature>
<gene>
    <name evidence="7" type="ORF">DIW15_04680</name>
</gene>
<dbReference type="GO" id="GO:0015648">
    <property type="term" value="F:lipid-linked peptidoglycan transporter activity"/>
    <property type="evidence" value="ECO:0007669"/>
    <property type="project" value="TreeGrafter"/>
</dbReference>
<evidence type="ECO:0000256" key="5">
    <source>
        <dbReference type="ARBA" id="ARBA00023136"/>
    </source>
</evidence>
<dbReference type="Pfam" id="PF01098">
    <property type="entry name" value="FTSW_RODA_SPOVE"/>
    <property type="match status" value="1"/>
</dbReference>
<dbReference type="AlphaFoldDB" id="A0A3D4S583"/>
<evidence type="ECO:0000313" key="7">
    <source>
        <dbReference type="EMBL" id="HCS93984.1"/>
    </source>
</evidence>
<comment type="subcellular location">
    <subcellularLocation>
        <location evidence="1">Membrane</location>
        <topology evidence="1">Multi-pass membrane protein</topology>
    </subcellularLocation>
</comment>
<dbReference type="PANTHER" id="PTHR30474">
    <property type="entry name" value="CELL CYCLE PROTEIN"/>
    <property type="match status" value="1"/>
</dbReference>
<keyword evidence="3" id="KW-0133">Cell shape</keyword>
<reference evidence="7 8" key="1">
    <citation type="journal article" date="2018" name="Nat. Biotechnol.">
        <title>A standardized bacterial taxonomy based on genome phylogeny substantially revises the tree of life.</title>
        <authorList>
            <person name="Parks D.H."/>
            <person name="Chuvochina M."/>
            <person name="Waite D.W."/>
            <person name="Rinke C."/>
            <person name="Skarshewski A."/>
            <person name="Chaumeil P.A."/>
            <person name="Hugenholtz P."/>
        </authorList>
    </citation>
    <scope>NUCLEOTIDE SEQUENCE [LARGE SCALE GENOMIC DNA]</scope>
    <source>
        <strain evidence="7">UBA11306</strain>
    </source>
</reference>
<dbReference type="STRING" id="1121105.GCA_000421665_00906"/>
<feature type="transmembrane region" description="Helical" evidence="6">
    <location>
        <begin position="20"/>
        <end position="40"/>
    </location>
</feature>
<feature type="transmembrane region" description="Helical" evidence="6">
    <location>
        <begin position="117"/>
        <end position="136"/>
    </location>
</feature>
<accession>A0A3D4S583</accession>